<name>A0ABM8W5I8_GIGMA</name>
<feature type="region of interest" description="Disordered" evidence="1">
    <location>
        <begin position="388"/>
        <end position="426"/>
    </location>
</feature>
<gene>
    <name evidence="2" type="ORF">GMARGA_LOCUS3601</name>
</gene>
<accession>A0ABM8W5I8</accession>
<protein>
    <submittedName>
        <fullName evidence="2">4833_t:CDS:1</fullName>
    </submittedName>
</protein>
<dbReference type="EMBL" id="CAJVQB010001315">
    <property type="protein sequence ID" value="CAG8530578.1"/>
    <property type="molecule type" value="Genomic_DNA"/>
</dbReference>
<dbReference type="SUPFAM" id="SSF53098">
    <property type="entry name" value="Ribonuclease H-like"/>
    <property type="match status" value="1"/>
</dbReference>
<dbReference type="Proteomes" id="UP000789901">
    <property type="component" value="Unassembled WGS sequence"/>
</dbReference>
<feature type="region of interest" description="Disordered" evidence="1">
    <location>
        <begin position="1"/>
        <end position="56"/>
    </location>
</feature>
<sequence>MGKPKGNVWKHWTILDTNNQSKDSQEDYSDNDSEDYEENNESQSNNQEKINKPHPRVKCNYCPKTFEHGLSSRIQKHLNSCLNAPNNAKTNVNIKRKNPTVFGGSTQKHLKTILIDNFIDNLNEDEQETLEFMLAQAIFATGTSFTFVENPYIINLKDITNNAKALVKYFKSHTQAKAKLQRIQNENYKKEIALVLLVLTRWGTHFECFQSLQKSQIAIEQTLMDSRICQTMDSGLRFYVLQDEFWENLKLVTNILKPIVVTLKLFESNESTLSSIYSNFRKMISFLQEISSDFSDEIQILAEERWNYAYHDIMIIAYIVDPRFLEESKALNIEAASYNTFTSYCSKRFGEEKSVNLFTGLVKFRNQEFLYNNEIIWKSANTLTPSTYNNLDQSEVSDRNNNNNRSDKPVNKEVDNNSEFDQDTEQDIEQEIYDNIYEIIDSENDEIYETSNVDDINSAN</sequence>
<feature type="compositionally biased region" description="Basic and acidic residues" evidence="1">
    <location>
        <begin position="405"/>
        <end position="415"/>
    </location>
</feature>
<organism evidence="2 3">
    <name type="scientific">Gigaspora margarita</name>
    <dbReference type="NCBI Taxonomy" id="4874"/>
    <lineage>
        <taxon>Eukaryota</taxon>
        <taxon>Fungi</taxon>
        <taxon>Fungi incertae sedis</taxon>
        <taxon>Mucoromycota</taxon>
        <taxon>Glomeromycotina</taxon>
        <taxon>Glomeromycetes</taxon>
        <taxon>Diversisporales</taxon>
        <taxon>Gigasporaceae</taxon>
        <taxon>Gigaspora</taxon>
    </lineage>
</organism>
<keyword evidence="3" id="KW-1185">Reference proteome</keyword>
<evidence type="ECO:0000256" key="1">
    <source>
        <dbReference type="SAM" id="MobiDB-lite"/>
    </source>
</evidence>
<dbReference type="InterPro" id="IPR012337">
    <property type="entry name" value="RNaseH-like_sf"/>
</dbReference>
<feature type="compositionally biased region" description="Acidic residues" evidence="1">
    <location>
        <begin position="26"/>
        <end position="40"/>
    </location>
</feature>
<evidence type="ECO:0000313" key="3">
    <source>
        <dbReference type="Proteomes" id="UP000789901"/>
    </source>
</evidence>
<comment type="caution">
    <text evidence="2">The sequence shown here is derived from an EMBL/GenBank/DDBJ whole genome shotgun (WGS) entry which is preliminary data.</text>
</comment>
<evidence type="ECO:0000313" key="2">
    <source>
        <dbReference type="EMBL" id="CAG8530578.1"/>
    </source>
</evidence>
<feature type="compositionally biased region" description="Acidic residues" evidence="1">
    <location>
        <begin position="416"/>
        <end position="426"/>
    </location>
</feature>
<reference evidence="2 3" key="1">
    <citation type="submission" date="2021-06" db="EMBL/GenBank/DDBJ databases">
        <authorList>
            <person name="Kallberg Y."/>
            <person name="Tangrot J."/>
            <person name="Rosling A."/>
        </authorList>
    </citation>
    <scope>NUCLEOTIDE SEQUENCE [LARGE SCALE GENOMIC DNA]</scope>
    <source>
        <strain evidence="2 3">120-4 pot B 10/14</strain>
    </source>
</reference>
<proteinExistence type="predicted"/>